<comment type="pathway">
    <text evidence="2 7">Isoprenoid biosynthesis; isopentenyl diphosphate biosynthesis via DXP pathway; isopentenyl diphosphate from 1-deoxy-D-xylulose 5-phosphate: step 2/6.</text>
</comment>
<dbReference type="Proteomes" id="UP000196230">
    <property type="component" value="Unassembled WGS sequence"/>
</dbReference>
<dbReference type="CDD" id="cd02516">
    <property type="entry name" value="CDP-ME_synthetase"/>
    <property type="match status" value="1"/>
</dbReference>
<dbReference type="PROSITE" id="PS01295">
    <property type="entry name" value="ISPD"/>
    <property type="match status" value="1"/>
</dbReference>
<dbReference type="PANTHER" id="PTHR32125:SF4">
    <property type="entry name" value="2-C-METHYL-D-ERYTHRITOL 4-PHOSPHATE CYTIDYLYLTRANSFERASE, CHLOROPLASTIC"/>
    <property type="match status" value="1"/>
</dbReference>
<evidence type="ECO:0000256" key="6">
    <source>
        <dbReference type="ARBA" id="ARBA00023229"/>
    </source>
</evidence>
<reference evidence="8 9" key="1">
    <citation type="submission" date="2017-02" db="EMBL/GenBank/DDBJ databases">
        <authorList>
            <person name="Peterson S.W."/>
        </authorList>
    </citation>
    <scope>NUCLEOTIDE SEQUENCE [LARGE SCALE GENOMIC DNA]</scope>
    <source>
        <strain evidence="8 9">2B3F</strain>
    </source>
</reference>
<feature type="site" description="Positions MEP for the nucleophilic attack" evidence="7">
    <location>
        <position position="267"/>
    </location>
</feature>
<comment type="similarity">
    <text evidence="3 7">Belongs to the IspD/TarI cytidylyltransferase family. IspD subfamily.</text>
</comment>
<dbReference type="InterPro" id="IPR029044">
    <property type="entry name" value="Nucleotide-diphossugar_trans"/>
</dbReference>
<evidence type="ECO:0000313" key="9">
    <source>
        <dbReference type="Proteomes" id="UP000196230"/>
    </source>
</evidence>
<dbReference type="GO" id="GO:0050518">
    <property type="term" value="F:2-C-methyl-D-erythritol 4-phosphate cytidylyltransferase activity"/>
    <property type="evidence" value="ECO:0007669"/>
    <property type="project" value="UniProtKB-UniRule"/>
</dbReference>
<evidence type="ECO:0000256" key="3">
    <source>
        <dbReference type="ARBA" id="ARBA00009789"/>
    </source>
</evidence>
<dbReference type="PANTHER" id="PTHR32125">
    <property type="entry name" value="2-C-METHYL-D-ERYTHRITOL 4-PHOSPHATE CYTIDYLYLTRANSFERASE, CHLOROPLASTIC"/>
    <property type="match status" value="1"/>
</dbReference>
<dbReference type="UniPathway" id="UPA00056">
    <property type="reaction ID" value="UER00093"/>
</dbReference>
<dbReference type="InterPro" id="IPR034683">
    <property type="entry name" value="IspD/TarI"/>
</dbReference>
<dbReference type="AlphaFoldDB" id="A0A1R4IMB8"/>
<evidence type="ECO:0000256" key="5">
    <source>
        <dbReference type="ARBA" id="ARBA00022695"/>
    </source>
</evidence>
<dbReference type="SUPFAM" id="SSF53448">
    <property type="entry name" value="Nucleotide-diphospho-sugar transferases"/>
    <property type="match status" value="1"/>
</dbReference>
<dbReference type="HAMAP" id="MF_00108">
    <property type="entry name" value="IspD"/>
    <property type="match status" value="1"/>
</dbReference>
<comment type="catalytic activity">
    <reaction evidence="1 7">
        <text>2-C-methyl-D-erythritol 4-phosphate + CTP + H(+) = 4-CDP-2-C-methyl-D-erythritol + diphosphate</text>
        <dbReference type="Rhea" id="RHEA:13429"/>
        <dbReference type="ChEBI" id="CHEBI:15378"/>
        <dbReference type="ChEBI" id="CHEBI:33019"/>
        <dbReference type="ChEBI" id="CHEBI:37563"/>
        <dbReference type="ChEBI" id="CHEBI:57823"/>
        <dbReference type="ChEBI" id="CHEBI:58262"/>
        <dbReference type="EC" id="2.7.7.60"/>
    </reaction>
</comment>
<dbReference type="InterPro" id="IPR050088">
    <property type="entry name" value="IspD/TarI_cytidylyltransf_bact"/>
</dbReference>
<comment type="function">
    <text evidence="7">Catalyzes the formation of 4-diphosphocytidyl-2-C-methyl-D-erythritol from CTP and 2-C-methyl-D-erythritol 4-phosphate (MEP).</text>
</comment>
<evidence type="ECO:0000256" key="2">
    <source>
        <dbReference type="ARBA" id="ARBA00004787"/>
    </source>
</evidence>
<dbReference type="EC" id="2.7.7.60" evidence="7"/>
<accession>A0A1R4IMB8</accession>
<evidence type="ECO:0000256" key="4">
    <source>
        <dbReference type="ARBA" id="ARBA00022679"/>
    </source>
</evidence>
<proteinExistence type="inferred from homology"/>
<gene>
    <name evidence="7" type="primary">ispD</name>
    <name evidence="8" type="ORF">FM125_03290</name>
</gene>
<dbReference type="EMBL" id="FUKP01000019">
    <property type="protein sequence ID" value="SJN20825.1"/>
    <property type="molecule type" value="Genomic_DNA"/>
</dbReference>
<feature type="site" description="Transition state stabilizer" evidence="7">
    <location>
        <position position="26"/>
    </location>
</feature>
<dbReference type="Gene3D" id="3.90.550.10">
    <property type="entry name" value="Spore Coat Polysaccharide Biosynthesis Protein SpsA, Chain A"/>
    <property type="match status" value="1"/>
</dbReference>
<keyword evidence="5 7" id="KW-0548">Nucleotidyltransferase</keyword>
<dbReference type="InterPro" id="IPR001228">
    <property type="entry name" value="IspD"/>
</dbReference>
<evidence type="ECO:0000313" key="8">
    <source>
        <dbReference type="EMBL" id="SJN20825.1"/>
    </source>
</evidence>
<dbReference type="GO" id="GO:0019288">
    <property type="term" value="P:isopentenyl diphosphate biosynthetic process, methylerythritol 4-phosphate pathway"/>
    <property type="evidence" value="ECO:0007669"/>
    <property type="project" value="UniProtKB-UniRule"/>
</dbReference>
<feature type="site" description="Positions MEP for the nucleophilic attack" evidence="7">
    <location>
        <position position="207"/>
    </location>
</feature>
<keyword evidence="6 7" id="KW-0414">Isoprene biosynthesis</keyword>
<sequence>MGEQPLAEGVLMPTAVLLAAAGSGTRLGAGMPKALAPLADGRTLLEHGLETVAQVPDVDVVVVLVPPADQSRAEVTAIVEECALRLGLTASCVPGGAERADSVAAGLAEVARLLGAAPASATPAPDVTSAAASSCLHDDGTHCRHDPHLVLVHDAARPFTPPAVFAAVVEGLASAKAVIPAVPVTDTVKQVSVDANGAETVVGTPSRAMLRAVQTPQGFDLDALLAAHEQVRRDPELDAAALTDDAMVMEAAGHVVRVVPGHADAFKITTPADLEQAAALIARRSLS</sequence>
<protein>
    <recommendedName>
        <fullName evidence="7">2-C-methyl-D-erythritol 4-phosphate cytidylyltransferase</fullName>
        <ecNumber evidence="7">2.7.7.60</ecNumber>
    </recommendedName>
    <alternativeName>
        <fullName evidence="7">4-diphosphocytidyl-2C-methyl-D-erythritol synthase</fullName>
    </alternativeName>
    <alternativeName>
        <fullName evidence="7">MEP cytidylyltransferase</fullName>
        <shortName evidence="7">MCT</shortName>
    </alternativeName>
</protein>
<feature type="site" description="Transition state stabilizer" evidence="7">
    <location>
        <position position="33"/>
    </location>
</feature>
<organism evidence="8 9">
    <name type="scientific">Micrococcus lylae</name>
    <dbReference type="NCBI Taxonomy" id="1273"/>
    <lineage>
        <taxon>Bacteria</taxon>
        <taxon>Bacillati</taxon>
        <taxon>Actinomycetota</taxon>
        <taxon>Actinomycetes</taxon>
        <taxon>Micrococcales</taxon>
        <taxon>Micrococcaceae</taxon>
        <taxon>Micrococcus</taxon>
    </lineage>
</organism>
<dbReference type="Pfam" id="PF01128">
    <property type="entry name" value="IspD"/>
    <property type="match status" value="2"/>
</dbReference>
<keyword evidence="4 7" id="KW-0808">Transferase</keyword>
<name>A0A1R4IMB8_9MICC</name>
<evidence type="ECO:0000256" key="1">
    <source>
        <dbReference type="ARBA" id="ARBA00001282"/>
    </source>
</evidence>
<dbReference type="InterPro" id="IPR018294">
    <property type="entry name" value="ISPD_synthase_CS"/>
</dbReference>
<evidence type="ECO:0000256" key="7">
    <source>
        <dbReference type="HAMAP-Rule" id="MF_00108"/>
    </source>
</evidence>